<organism evidence="1 2">
    <name type="scientific">Flavobacterium crocinum</name>
    <dbReference type="NCBI Taxonomy" id="2183896"/>
    <lineage>
        <taxon>Bacteria</taxon>
        <taxon>Pseudomonadati</taxon>
        <taxon>Bacteroidota</taxon>
        <taxon>Flavobacteriia</taxon>
        <taxon>Flavobacteriales</taxon>
        <taxon>Flavobacteriaceae</taxon>
        <taxon>Flavobacterium</taxon>
    </lineage>
</organism>
<gene>
    <name evidence="1" type="ORF">HYN56_05145</name>
</gene>
<dbReference type="RefSeq" id="WP_109191200.1">
    <property type="nucleotide sequence ID" value="NZ_CP029255.1"/>
</dbReference>
<dbReference type="OrthoDB" id="823362at2"/>
<sequence>MKKIEIYLFYFITTVCLSQKTSKPQYIFDEYNNLITSGQFITKKDNENLELRVYEIDTAIIARFNKKIDIGMLSTLETNTIKNELQKISSRKIDSTKTIIINFFYKDNPEPNGSCIDYYVNDKNYKKYFTKNNNVLQFFITEKDYKYKNNNVLQDTNDVIKKVLFRYKFDCGNYIIIKSNGTFFRKLGEYRQDEIIKNINHFN</sequence>
<dbReference type="EMBL" id="CP029255">
    <property type="protein sequence ID" value="AWK03640.1"/>
    <property type="molecule type" value="Genomic_DNA"/>
</dbReference>
<keyword evidence="2" id="KW-1185">Reference proteome</keyword>
<evidence type="ECO:0000313" key="1">
    <source>
        <dbReference type="EMBL" id="AWK03640.1"/>
    </source>
</evidence>
<name>A0A2S1YHV7_9FLAO</name>
<evidence type="ECO:0000313" key="2">
    <source>
        <dbReference type="Proteomes" id="UP000245250"/>
    </source>
</evidence>
<accession>A0A2S1YHV7</accession>
<dbReference type="KEGG" id="fcr:HYN56_05145"/>
<protein>
    <submittedName>
        <fullName evidence="1">Uncharacterized protein</fullName>
    </submittedName>
</protein>
<reference evidence="1 2" key="1">
    <citation type="submission" date="2018-05" db="EMBL/GenBank/DDBJ databases">
        <title>Genome sequencing of Flavobacterium sp. HYN0056.</title>
        <authorList>
            <person name="Yi H."/>
            <person name="Baek C."/>
        </authorList>
    </citation>
    <scope>NUCLEOTIDE SEQUENCE [LARGE SCALE GENOMIC DNA]</scope>
    <source>
        <strain evidence="1 2">HYN0056</strain>
    </source>
</reference>
<dbReference type="AlphaFoldDB" id="A0A2S1YHV7"/>
<dbReference type="Proteomes" id="UP000245250">
    <property type="component" value="Chromosome"/>
</dbReference>
<proteinExistence type="predicted"/>